<dbReference type="InParanoid" id="A0A0C3PT68"/>
<reference evidence="1 2" key="1">
    <citation type="submission" date="2014-04" db="EMBL/GenBank/DDBJ databases">
        <authorList>
            <consortium name="DOE Joint Genome Institute"/>
            <person name="Kuo A."/>
            <person name="Kohler A."/>
            <person name="Costa M.D."/>
            <person name="Nagy L.G."/>
            <person name="Floudas D."/>
            <person name="Copeland A."/>
            <person name="Barry K.W."/>
            <person name="Cichocki N."/>
            <person name="Veneault-Fourrey C."/>
            <person name="LaButti K."/>
            <person name="Lindquist E.A."/>
            <person name="Lipzen A."/>
            <person name="Lundell T."/>
            <person name="Morin E."/>
            <person name="Murat C."/>
            <person name="Sun H."/>
            <person name="Tunlid A."/>
            <person name="Henrissat B."/>
            <person name="Grigoriev I.V."/>
            <person name="Hibbett D.S."/>
            <person name="Martin F."/>
            <person name="Nordberg H.P."/>
            <person name="Cantor M.N."/>
            <person name="Hua S.X."/>
        </authorList>
    </citation>
    <scope>NUCLEOTIDE SEQUENCE [LARGE SCALE GENOMIC DNA]</scope>
    <source>
        <strain evidence="1 2">Marx 270</strain>
    </source>
</reference>
<sequence>MLKTNTLAFYGTTPQLASHAEFFQGGFSGDIAVVKDSGDETTELLISGIFQVDRQNFFMGPEGAYMPSGAFKREFSETKLSCQLIAVQKDAAFKTACADFPAIVGNVRALEKLIPSKKGTTLVSCIREANGVTSIQVSHSLFTKKDENVDLDTASVEEARTAEWPVQERTRMALEHAATTHMVCPLPAFDQNHASIVPGDYLRKLCGAVVIVHFALIHYYFKQDKKSVFSGVLREMVVLREPPPPPTNPLKRSVYGSGPSFSHMPATKKLRQTMDNQQHSQISTNDRTLYTVWGFLFGRTSGPRRLSVRVDDNGMMVISGNQYLFPPDASITSTRVQLRHRLYIVFFDQERHQTCRETAAYVFVRVLPGHQRPLHIRAEDDLQDIMNALLVFVSIMFPSTKRANYMTA</sequence>
<dbReference type="EMBL" id="KN831949">
    <property type="protein sequence ID" value="KIO11879.1"/>
    <property type="molecule type" value="Genomic_DNA"/>
</dbReference>
<name>A0A0C3PT68_PISTI</name>
<protein>
    <submittedName>
        <fullName evidence="1">Uncharacterized protein</fullName>
    </submittedName>
</protein>
<dbReference type="AlphaFoldDB" id="A0A0C3PT68"/>
<organism evidence="1 2">
    <name type="scientific">Pisolithus tinctorius Marx 270</name>
    <dbReference type="NCBI Taxonomy" id="870435"/>
    <lineage>
        <taxon>Eukaryota</taxon>
        <taxon>Fungi</taxon>
        <taxon>Dikarya</taxon>
        <taxon>Basidiomycota</taxon>
        <taxon>Agaricomycotina</taxon>
        <taxon>Agaricomycetes</taxon>
        <taxon>Agaricomycetidae</taxon>
        <taxon>Boletales</taxon>
        <taxon>Sclerodermatineae</taxon>
        <taxon>Pisolithaceae</taxon>
        <taxon>Pisolithus</taxon>
    </lineage>
</organism>
<evidence type="ECO:0000313" key="1">
    <source>
        <dbReference type="EMBL" id="KIO11879.1"/>
    </source>
</evidence>
<gene>
    <name evidence="1" type="ORF">M404DRAFT_20467</name>
</gene>
<proteinExistence type="predicted"/>
<dbReference type="HOGENOM" id="CLU_560345_0_0_1"/>
<dbReference type="OrthoDB" id="2690753at2759"/>
<keyword evidence="2" id="KW-1185">Reference proteome</keyword>
<evidence type="ECO:0000313" key="2">
    <source>
        <dbReference type="Proteomes" id="UP000054217"/>
    </source>
</evidence>
<accession>A0A0C3PT68</accession>
<reference evidence="2" key="2">
    <citation type="submission" date="2015-01" db="EMBL/GenBank/DDBJ databases">
        <title>Evolutionary Origins and Diversification of the Mycorrhizal Mutualists.</title>
        <authorList>
            <consortium name="DOE Joint Genome Institute"/>
            <consortium name="Mycorrhizal Genomics Consortium"/>
            <person name="Kohler A."/>
            <person name="Kuo A."/>
            <person name="Nagy L.G."/>
            <person name="Floudas D."/>
            <person name="Copeland A."/>
            <person name="Barry K.W."/>
            <person name="Cichocki N."/>
            <person name="Veneault-Fourrey C."/>
            <person name="LaButti K."/>
            <person name="Lindquist E.A."/>
            <person name="Lipzen A."/>
            <person name="Lundell T."/>
            <person name="Morin E."/>
            <person name="Murat C."/>
            <person name="Riley R."/>
            <person name="Ohm R."/>
            <person name="Sun H."/>
            <person name="Tunlid A."/>
            <person name="Henrissat B."/>
            <person name="Grigoriev I.V."/>
            <person name="Hibbett D.S."/>
            <person name="Martin F."/>
        </authorList>
    </citation>
    <scope>NUCLEOTIDE SEQUENCE [LARGE SCALE GENOMIC DNA]</scope>
    <source>
        <strain evidence="2">Marx 270</strain>
    </source>
</reference>
<dbReference type="Proteomes" id="UP000054217">
    <property type="component" value="Unassembled WGS sequence"/>
</dbReference>